<dbReference type="RefSeq" id="WP_092680536.1">
    <property type="nucleotide sequence ID" value="NZ_FNMZ01000002.1"/>
</dbReference>
<keyword evidence="2" id="KW-1185">Reference proteome</keyword>
<evidence type="ECO:0000313" key="1">
    <source>
        <dbReference type="EMBL" id="SDW75612.1"/>
    </source>
</evidence>
<protein>
    <submittedName>
        <fullName evidence="1">Uncharacterized protein</fullName>
    </submittedName>
</protein>
<name>A0A1H2W4M7_9RHOB</name>
<dbReference type="Proteomes" id="UP000199118">
    <property type="component" value="Unassembled WGS sequence"/>
</dbReference>
<dbReference type="AlphaFoldDB" id="A0A1H2W4M7"/>
<gene>
    <name evidence="1" type="ORF">SAMN05444336_102266</name>
</gene>
<dbReference type="STRING" id="356660.SAMN05444336_102266"/>
<reference evidence="1 2" key="1">
    <citation type="submission" date="2016-10" db="EMBL/GenBank/DDBJ databases">
        <authorList>
            <person name="de Groot N.N."/>
        </authorList>
    </citation>
    <scope>NUCLEOTIDE SEQUENCE [LARGE SCALE GENOMIC DNA]</scope>
    <source>
        <strain evidence="1 2">DSM 17890</strain>
    </source>
</reference>
<sequence>MFDTKTEIIIVAVLVGAWLIAWAWKIWGPASRTGPAPRGALRRDDLAVPAVAETVSDVPLRVGSRKPRQAPPALTAAGQARPVFRMMRGTGRDRG</sequence>
<organism evidence="1 2">
    <name type="scientific">Albimonas donghaensis</name>
    <dbReference type="NCBI Taxonomy" id="356660"/>
    <lineage>
        <taxon>Bacteria</taxon>
        <taxon>Pseudomonadati</taxon>
        <taxon>Pseudomonadota</taxon>
        <taxon>Alphaproteobacteria</taxon>
        <taxon>Rhodobacterales</taxon>
        <taxon>Paracoccaceae</taxon>
        <taxon>Albimonas</taxon>
    </lineage>
</organism>
<dbReference type="EMBL" id="FNMZ01000002">
    <property type="protein sequence ID" value="SDW75612.1"/>
    <property type="molecule type" value="Genomic_DNA"/>
</dbReference>
<accession>A0A1H2W4M7</accession>
<evidence type="ECO:0000313" key="2">
    <source>
        <dbReference type="Proteomes" id="UP000199118"/>
    </source>
</evidence>
<proteinExistence type="predicted"/>